<dbReference type="RefSeq" id="WP_248942321.1">
    <property type="nucleotide sequence ID" value="NZ_JAKIKS010000115.1"/>
</dbReference>
<dbReference type="EMBL" id="JAKIKS010000115">
    <property type="protein sequence ID" value="MCL1126911.1"/>
    <property type="molecule type" value="Genomic_DNA"/>
</dbReference>
<accession>A0ABT0LGT2</accession>
<feature type="domain" description="Peptidase M15C" evidence="1">
    <location>
        <begin position="169"/>
        <end position="256"/>
    </location>
</feature>
<sequence>MIQYGAFVFLFILTLSACSINRGGSINSDDFHSETTTGIYAVSASECDLMKRSRVLQSDSPILCNRLKKVVFYFYPFPADLSSQIVDKPWLNVADIAPLVESMPAPMMGTVVVLDVVADQVLLIFNALYQFKFPLDMAIPVEYLSDKEKRKGDINNSYSFDSRLITHGSVWSDHAYGVAIDINPLQNPYLYVDEFDRFSILPKSADRHYLNRGQYRPGKVTRVGMAEDVVTLFAKQGFIVWGGDWNTPIDYMHFQVGSRTFIEHLVSLPTEEAKSLFHRYVDSMNKCFLEGEKEYGIHNGGLLRKFCVEKITTEFEIQ</sequence>
<organism evidence="2 3">
    <name type="scientific">Shewanella surugensis</name>
    <dbReference type="NCBI Taxonomy" id="212020"/>
    <lineage>
        <taxon>Bacteria</taxon>
        <taxon>Pseudomonadati</taxon>
        <taxon>Pseudomonadota</taxon>
        <taxon>Gammaproteobacteria</taxon>
        <taxon>Alteromonadales</taxon>
        <taxon>Shewanellaceae</taxon>
        <taxon>Shewanella</taxon>
    </lineage>
</organism>
<comment type="caution">
    <text evidence="2">The sequence shown here is derived from an EMBL/GenBank/DDBJ whole genome shotgun (WGS) entry which is preliminary data.</text>
</comment>
<dbReference type="InterPro" id="IPR009045">
    <property type="entry name" value="Zn_M74/Hedgehog-like"/>
</dbReference>
<proteinExistence type="predicted"/>
<protein>
    <submittedName>
        <fullName evidence="2">M15 family metallopeptidase</fullName>
    </submittedName>
</protein>
<keyword evidence="3" id="KW-1185">Reference proteome</keyword>
<evidence type="ECO:0000313" key="2">
    <source>
        <dbReference type="EMBL" id="MCL1126911.1"/>
    </source>
</evidence>
<evidence type="ECO:0000259" key="1">
    <source>
        <dbReference type="Pfam" id="PF13539"/>
    </source>
</evidence>
<reference evidence="2 3" key="1">
    <citation type="submission" date="2022-01" db="EMBL/GenBank/DDBJ databases">
        <title>Whole genome-based taxonomy of the Shewanellaceae.</title>
        <authorList>
            <person name="Martin-Rodriguez A.J."/>
        </authorList>
    </citation>
    <scope>NUCLEOTIDE SEQUENCE [LARGE SCALE GENOMIC DNA]</scope>
    <source>
        <strain evidence="2 3">DSM 17177</strain>
    </source>
</reference>
<dbReference type="Gene3D" id="3.30.1380.10">
    <property type="match status" value="1"/>
</dbReference>
<dbReference type="Proteomes" id="UP001203423">
    <property type="component" value="Unassembled WGS sequence"/>
</dbReference>
<dbReference type="SUPFAM" id="SSF55166">
    <property type="entry name" value="Hedgehog/DD-peptidase"/>
    <property type="match status" value="1"/>
</dbReference>
<dbReference type="Pfam" id="PF13539">
    <property type="entry name" value="Peptidase_M15_4"/>
    <property type="match status" value="1"/>
</dbReference>
<evidence type="ECO:0000313" key="3">
    <source>
        <dbReference type="Proteomes" id="UP001203423"/>
    </source>
</evidence>
<gene>
    <name evidence="2" type="ORF">L2764_21105</name>
</gene>
<name>A0ABT0LGT2_9GAMM</name>
<dbReference type="InterPro" id="IPR039561">
    <property type="entry name" value="Peptidase_M15C"/>
</dbReference>